<dbReference type="CDD" id="cd01895">
    <property type="entry name" value="EngA2"/>
    <property type="match status" value="1"/>
</dbReference>
<proteinExistence type="inferred from homology"/>
<dbReference type="EMBL" id="DVML01000032">
    <property type="protein sequence ID" value="HIU23017.1"/>
    <property type="molecule type" value="Genomic_DNA"/>
</dbReference>
<reference evidence="13" key="2">
    <citation type="journal article" date="2021" name="PeerJ">
        <title>Extensive microbial diversity within the chicken gut microbiome revealed by metagenomics and culture.</title>
        <authorList>
            <person name="Gilroy R."/>
            <person name="Ravi A."/>
            <person name="Getino M."/>
            <person name="Pursley I."/>
            <person name="Horton D.L."/>
            <person name="Alikhan N.F."/>
            <person name="Baker D."/>
            <person name="Gharbi K."/>
            <person name="Hall N."/>
            <person name="Watson M."/>
            <person name="Adriaenssens E.M."/>
            <person name="Foster-Nyarko E."/>
            <person name="Jarju S."/>
            <person name="Secka A."/>
            <person name="Antonio M."/>
            <person name="Oren A."/>
            <person name="Chaudhuri R.R."/>
            <person name="La Ragione R."/>
            <person name="Hildebrand F."/>
            <person name="Pallen M.J."/>
        </authorList>
    </citation>
    <scope>NUCLEOTIDE SEQUENCE</scope>
    <source>
        <strain evidence="13">CHK197-8231</strain>
    </source>
</reference>
<reference evidence="13" key="1">
    <citation type="submission" date="2020-10" db="EMBL/GenBank/DDBJ databases">
        <authorList>
            <person name="Gilroy R."/>
        </authorList>
    </citation>
    <scope>NUCLEOTIDE SEQUENCE</scope>
    <source>
        <strain evidence="13">CHK197-8231</strain>
    </source>
</reference>
<comment type="similarity">
    <text evidence="1 9 10 11">Belongs to the TRAFAC class TrmE-Era-EngA-EngB-Septin-like GTPase superfamily. EngA (Der) GTPase family.</text>
</comment>
<dbReference type="InterPro" id="IPR032859">
    <property type="entry name" value="KH_dom-like"/>
</dbReference>
<evidence type="ECO:0000259" key="12">
    <source>
        <dbReference type="PROSITE" id="PS51712"/>
    </source>
</evidence>
<gene>
    <name evidence="9 13" type="primary">der</name>
    <name evidence="13" type="ORF">IAD49_05490</name>
</gene>
<evidence type="ECO:0000256" key="10">
    <source>
        <dbReference type="PROSITE-ProRule" id="PRU01049"/>
    </source>
</evidence>
<dbReference type="NCBIfam" id="TIGR03594">
    <property type="entry name" value="GTPase_EngA"/>
    <property type="match status" value="1"/>
</dbReference>
<evidence type="ECO:0000256" key="5">
    <source>
        <dbReference type="ARBA" id="ARBA00022741"/>
    </source>
</evidence>
<dbReference type="Gene3D" id="3.40.50.300">
    <property type="entry name" value="P-loop containing nucleotide triphosphate hydrolases"/>
    <property type="match status" value="2"/>
</dbReference>
<dbReference type="InterPro" id="IPR016484">
    <property type="entry name" value="GTPase_Der"/>
</dbReference>
<feature type="domain" description="EngA-type G" evidence="12">
    <location>
        <begin position="176"/>
        <end position="351"/>
    </location>
</feature>
<evidence type="ECO:0000256" key="9">
    <source>
        <dbReference type="HAMAP-Rule" id="MF_00195"/>
    </source>
</evidence>
<evidence type="ECO:0000313" key="14">
    <source>
        <dbReference type="Proteomes" id="UP000824087"/>
    </source>
</evidence>
<feature type="binding site" evidence="9">
    <location>
        <begin position="182"/>
        <end position="189"/>
    </location>
    <ligand>
        <name>GTP</name>
        <dbReference type="ChEBI" id="CHEBI:37565"/>
        <label>2</label>
    </ligand>
</feature>
<dbReference type="CDD" id="cd01894">
    <property type="entry name" value="EngA1"/>
    <property type="match status" value="1"/>
</dbReference>
<dbReference type="GO" id="GO:0042254">
    <property type="term" value="P:ribosome biogenesis"/>
    <property type="evidence" value="ECO:0007669"/>
    <property type="project" value="UniProtKB-KW"/>
</dbReference>
<keyword evidence="3 9" id="KW-0690">Ribosome biogenesis</keyword>
<organism evidence="13 14">
    <name type="scientific">Candidatus Fimihabitans intestinipullorum</name>
    <dbReference type="NCBI Taxonomy" id="2840820"/>
    <lineage>
        <taxon>Bacteria</taxon>
        <taxon>Bacillati</taxon>
        <taxon>Mycoplasmatota</taxon>
        <taxon>Mycoplasmatota incertae sedis</taxon>
        <taxon>Candidatus Fimihabitans</taxon>
    </lineage>
</organism>
<dbReference type="InterPro" id="IPR027417">
    <property type="entry name" value="P-loop_NTPase"/>
</dbReference>
<dbReference type="InterPro" id="IPR005225">
    <property type="entry name" value="Small_GTP-bd"/>
</dbReference>
<dbReference type="Proteomes" id="UP000824087">
    <property type="component" value="Unassembled WGS sequence"/>
</dbReference>
<evidence type="ECO:0000256" key="7">
    <source>
        <dbReference type="ARBA" id="ARBA00032345"/>
    </source>
</evidence>
<dbReference type="GO" id="GO:0005525">
    <property type="term" value="F:GTP binding"/>
    <property type="evidence" value="ECO:0007669"/>
    <property type="project" value="UniProtKB-UniRule"/>
</dbReference>
<evidence type="ECO:0000256" key="2">
    <source>
        <dbReference type="ARBA" id="ARBA00020953"/>
    </source>
</evidence>
<evidence type="ECO:0000313" key="13">
    <source>
        <dbReference type="EMBL" id="HIU23017.1"/>
    </source>
</evidence>
<dbReference type="GO" id="GO:0043022">
    <property type="term" value="F:ribosome binding"/>
    <property type="evidence" value="ECO:0007669"/>
    <property type="project" value="TreeGrafter"/>
</dbReference>
<feature type="binding site" evidence="9">
    <location>
        <begin position="57"/>
        <end position="61"/>
    </location>
    <ligand>
        <name>GTP</name>
        <dbReference type="ChEBI" id="CHEBI:37565"/>
        <label>1</label>
    </ligand>
</feature>
<keyword evidence="6 9" id="KW-0342">GTP-binding</keyword>
<dbReference type="SUPFAM" id="SSF52540">
    <property type="entry name" value="P-loop containing nucleoside triphosphate hydrolases"/>
    <property type="match status" value="2"/>
</dbReference>
<evidence type="ECO:0000256" key="3">
    <source>
        <dbReference type="ARBA" id="ARBA00022517"/>
    </source>
</evidence>
<evidence type="ECO:0000256" key="11">
    <source>
        <dbReference type="RuleBase" id="RU004481"/>
    </source>
</evidence>
<accession>A0A9D1L4F8</accession>
<evidence type="ECO:0000256" key="6">
    <source>
        <dbReference type="ARBA" id="ARBA00023134"/>
    </source>
</evidence>
<dbReference type="Pfam" id="PF01926">
    <property type="entry name" value="MMR_HSR1"/>
    <property type="match status" value="2"/>
</dbReference>
<keyword evidence="5 9" id="KW-0547">Nucleotide-binding</keyword>
<feature type="binding site" evidence="9">
    <location>
        <begin position="119"/>
        <end position="122"/>
    </location>
    <ligand>
        <name>GTP</name>
        <dbReference type="ChEBI" id="CHEBI:37565"/>
        <label>1</label>
    </ligand>
</feature>
<dbReference type="PRINTS" id="PR00326">
    <property type="entry name" value="GTP1OBG"/>
</dbReference>
<dbReference type="NCBIfam" id="TIGR00231">
    <property type="entry name" value="small_GTP"/>
    <property type="match status" value="2"/>
</dbReference>
<name>A0A9D1L4F8_9BACT</name>
<dbReference type="PROSITE" id="PS51712">
    <property type="entry name" value="G_ENGA"/>
    <property type="match status" value="2"/>
</dbReference>
<comment type="subunit">
    <text evidence="9">Associates with the 50S ribosomal subunit.</text>
</comment>
<dbReference type="Gene3D" id="3.30.300.20">
    <property type="match status" value="1"/>
</dbReference>
<feature type="binding site" evidence="9">
    <location>
        <begin position="10"/>
        <end position="17"/>
    </location>
    <ligand>
        <name>GTP</name>
        <dbReference type="ChEBI" id="CHEBI:37565"/>
        <label>1</label>
    </ligand>
</feature>
<dbReference type="PIRSF" id="PIRSF006485">
    <property type="entry name" value="GTP-binding_EngA"/>
    <property type="match status" value="1"/>
</dbReference>
<feature type="binding site" evidence="9">
    <location>
        <begin position="294"/>
        <end position="297"/>
    </location>
    <ligand>
        <name>GTP</name>
        <dbReference type="ChEBI" id="CHEBI:37565"/>
        <label>2</label>
    </ligand>
</feature>
<dbReference type="FunFam" id="3.40.50.300:FF:000057">
    <property type="entry name" value="GTPase Der"/>
    <property type="match status" value="1"/>
</dbReference>
<evidence type="ECO:0000256" key="4">
    <source>
        <dbReference type="ARBA" id="ARBA00022737"/>
    </source>
</evidence>
<evidence type="ECO:0000256" key="8">
    <source>
        <dbReference type="ARBA" id="ARBA00053470"/>
    </source>
</evidence>
<sequence>MKKPVVALVGRPNVGKSTIFNRLVGKKISIIEDTPGVTRDRIYGTVKFNDYSFHLIDTGGIDLSEDLFNEEIKMQAELAIDEADIVLFVVDGKEGLTSNDYVVRDMLVKAHKNVIVVINKTDSKEYKNHMYDFYELGFDHYEEVSGEQNIGIHDLLTMITTDFPMNLEDEYDEHMIRFSVIGRPNVGKSSLVNAIVNEERAIVSNEAGTTRDAVDTVFTYHGNDYVVIDTAGMRKKGRIYERVEKYSLLRSLRAIDRSDVCLIVINAEEGIIEHDKHIAGYAIDAGKAVIIVVNKWDVVEDKDRAMKRWTEDIRNQFQFMNYAPIVFLSARTKKRIHTLMPEIVRVYENSKREIKTSLLNDVIMDAYALNLPPSYKGKRLKIYFSNQVSTQPPTFNIQVNSKGLIHFSYERYLENKIRESFDFEGTPIVLQFKNKGEQ</sequence>
<protein>
    <recommendedName>
        <fullName evidence="2 9">GTPase Der</fullName>
    </recommendedName>
    <alternativeName>
        <fullName evidence="7 9">GTP-binding protein EngA</fullName>
    </alternativeName>
</protein>
<dbReference type="HAMAP" id="MF_00195">
    <property type="entry name" value="GTPase_Der"/>
    <property type="match status" value="1"/>
</dbReference>
<dbReference type="PANTHER" id="PTHR43834">
    <property type="entry name" value="GTPASE DER"/>
    <property type="match status" value="1"/>
</dbReference>
<dbReference type="AlphaFoldDB" id="A0A9D1L4F8"/>
<dbReference type="InterPro" id="IPR031166">
    <property type="entry name" value="G_ENGA"/>
</dbReference>
<dbReference type="InterPro" id="IPR006073">
    <property type="entry name" value="GTP-bd"/>
</dbReference>
<dbReference type="Pfam" id="PF14714">
    <property type="entry name" value="KH_dom-like"/>
    <property type="match status" value="1"/>
</dbReference>
<keyword evidence="4 11" id="KW-0677">Repeat</keyword>
<comment type="function">
    <text evidence="8 9 11">GTPase that plays an essential role in the late steps of ribosome biogenesis.</text>
</comment>
<dbReference type="InterPro" id="IPR015946">
    <property type="entry name" value="KH_dom-like_a/b"/>
</dbReference>
<comment type="caution">
    <text evidence="13">The sequence shown here is derived from an EMBL/GenBank/DDBJ whole genome shotgun (WGS) entry which is preliminary data.</text>
</comment>
<evidence type="ECO:0000256" key="1">
    <source>
        <dbReference type="ARBA" id="ARBA00008279"/>
    </source>
</evidence>
<feature type="domain" description="EngA-type G" evidence="12">
    <location>
        <begin position="4"/>
        <end position="167"/>
    </location>
</feature>
<dbReference type="FunFam" id="3.30.300.20:FF:000004">
    <property type="entry name" value="GTPase Der"/>
    <property type="match status" value="1"/>
</dbReference>
<dbReference type="PANTHER" id="PTHR43834:SF6">
    <property type="entry name" value="GTPASE DER"/>
    <property type="match status" value="1"/>
</dbReference>
<feature type="binding site" evidence="9">
    <location>
        <begin position="229"/>
        <end position="233"/>
    </location>
    <ligand>
        <name>GTP</name>
        <dbReference type="ChEBI" id="CHEBI:37565"/>
        <label>2</label>
    </ligand>
</feature>
<dbReference type="FunFam" id="3.40.50.300:FF:000040">
    <property type="entry name" value="GTPase Der"/>
    <property type="match status" value="1"/>
</dbReference>